<evidence type="ECO:0000259" key="2">
    <source>
        <dbReference type="Pfam" id="PF08543"/>
    </source>
</evidence>
<protein>
    <submittedName>
        <fullName evidence="3">Hydroxymethylpyrimidine/phosphomethylpyrimidine kinase</fullName>
    </submittedName>
</protein>
<sequence length="312" mass="32252">MQNQTSPLILSFGAADPAGAMGVQADLAAFSALSCTGLAVTTALLIGDSARVEDLQDIDPDWVADQARVLLEDMTMAAFKVGAITNLEQVAAIAEILSDYPDAPLILDPFSSRLPALPDDDAEELLTAIRQLLVPQATLLMLSQVELGRLAETWRESGDVGEPGESGEAAASGADADADSDADADAVMVEDTLESDVEHLLALGCEFVLVTGTPSGAPGENGGPNTLANTLFGADGVISHDAWQHLTGPFIGAGGTLSAALTAFMARGADVPEAVAAAQEYTVGALAHAQRYGMGKFVPNRFFHLQSAADMQ</sequence>
<accession>A0ABX6MAH4</accession>
<gene>
    <name evidence="3" type="ORF">HH213_06625</name>
</gene>
<dbReference type="SUPFAM" id="SSF53613">
    <property type="entry name" value="Ribokinase-like"/>
    <property type="match status" value="1"/>
</dbReference>
<organism evidence="3 4">
    <name type="scientific">Duganella dendranthematis</name>
    <dbReference type="NCBI Taxonomy" id="2728021"/>
    <lineage>
        <taxon>Bacteria</taxon>
        <taxon>Pseudomonadati</taxon>
        <taxon>Pseudomonadota</taxon>
        <taxon>Betaproteobacteria</taxon>
        <taxon>Burkholderiales</taxon>
        <taxon>Oxalobacteraceae</taxon>
        <taxon>Telluria group</taxon>
        <taxon>Duganella</taxon>
    </lineage>
</organism>
<dbReference type="EMBL" id="CP051684">
    <property type="protein sequence ID" value="QJD89807.1"/>
    <property type="molecule type" value="Genomic_DNA"/>
</dbReference>
<feature type="domain" description="Pyridoxamine kinase/Phosphomethylpyrimidine kinase" evidence="2">
    <location>
        <begin position="190"/>
        <end position="296"/>
    </location>
</feature>
<keyword evidence="3" id="KW-0418">Kinase</keyword>
<reference evidence="3 4" key="1">
    <citation type="submission" date="2020-04" db="EMBL/GenBank/DDBJ databases">
        <title>Genome sequencing of novel species.</title>
        <authorList>
            <person name="Heo J."/>
            <person name="Kim S.-J."/>
            <person name="Kim J.-S."/>
            <person name="Hong S.-B."/>
            <person name="Kwon S.-W."/>
        </authorList>
    </citation>
    <scope>NUCLEOTIDE SEQUENCE [LARGE SCALE GENOMIC DNA]</scope>
    <source>
        <strain evidence="3 4">AF9R3</strain>
    </source>
</reference>
<dbReference type="Gene3D" id="3.40.1190.20">
    <property type="match status" value="1"/>
</dbReference>
<dbReference type="Proteomes" id="UP000503117">
    <property type="component" value="Chromosome"/>
</dbReference>
<keyword evidence="3" id="KW-0808">Transferase</keyword>
<evidence type="ECO:0000256" key="1">
    <source>
        <dbReference type="SAM" id="MobiDB-lite"/>
    </source>
</evidence>
<evidence type="ECO:0000313" key="4">
    <source>
        <dbReference type="Proteomes" id="UP000503117"/>
    </source>
</evidence>
<dbReference type="Pfam" id="PF08543">
    <property type="entry name" value="Phos_pyr_kin"/>
    <property type="match status" value="2"/>
</dbReference>
<evidence type="ECO:0000313" key="3">
    <source>
        <dbReference type="EMBL" id="QJD89807.1"/>
    </source>
</evidence>
<keyword evidence="4" id="KW-1185">Reference proteome</keyword>
<dbReference type="InterPro" id="IPR013749">
    <property type="entry name" value="PM/HMP-P_kinase-1"/>
</dbReference>
<feature type="region of interest" description="Disordered" evidence="1">
    <location>
        <begin position="155"/>
        <end position="182"/>
    </location>
</feature>
<dbReference type="PANTHER" id="PTHR20858">
    <property type="entry name" value="PHOSPHOMETHYLPYRIMIDINE KINASE"/>
    <property type="match status" value="1"/>
</dbReference>
<feature type="compositionally biased region" description="Low complexity" evidence="1">
    <location>
        <begin position="166"/>
        <end position="175"/>
    </location>
</feature>
<dbReference type="RefSeq" id="WP_169111590.1">
    <property type="nucleotide sequence ID" value="NZ_CP051684.1"/>
</dbReference>
<dbReference type="PANTHER" id="PTHR20858:SF17">
    <property type="entry name" value="HYDROXYMETHYLPYRIMIDINE_PHOSPHOMETHYLPYRIMIDINE KINASE THI20-RELATED"/>
    <property type="match status" value="1"/>
</dbReference>
<feature type="domain" description="Pyridoxamine kinase/Phosphomethylpyrimidine kinase" evidence="2">
    <location>
        <begin position="16"/>
        <end position="152"/>
    </location>
</feature>
<dbReference type="InterPro" id="IPR029056">
    <property type="entry name" value="Ribokinase-like"/>
</dbReference>
<dbReference type="GO" id="GO:0016301">
    <property type="term" value="F:kinase activity"/>
    <property type="evidence" value="ECO:0007669"/>
    <property type="project" value="UniProtKB-KW"/>
</dbReference>
<proteinExistence type="predicted"/>
<name>A0ABX6MAH4_9BURK</name>